<dbReference type="Proteomes" id="UP000566819">
    <property type="component" value="Unassembled WGS sequence"/>
</dbReference>
<evidence type="ECO:0000313" key="5">
    <source>
        <dbReference type="EMBL" id="KAF4625715.1"/>
    </source>
</evidence>
<feature type="domain" description="NAD-dependent epimerase/dehydratase" evidence="4">
    <location>
        <begin position="4"/>
        <end position="267"/>
    </location>
</feature>
<dbReference type="EMBL" id="JAAMPI010001311">
    <property type="protein sequence ID" value="KAF4625715.1"/>
    <property type="molecule type" value="Genomic_DNA"/>
</dbReference>
<dbReference type="PANTHER" id="PTHR10366">
    <property type="entry name" value="NAD DEPENDENT EPIMERASE/DEHYDRATASE"/>
    <property type="match status" value="1"/>
</dbReference>
<name>A0A8H4R931_9HELO</name>
<keyword evidence="1" id="KW-0560">Oxidoreductase</keyword>
<evidence type="ECO:0000313" key="6">
    <source>
        <dbReference type="Proteomes" id="UP000566819"/>
    </source>
</evidence>
<proteinExistence type="inferred from homology"/>
<evidence type="ECO:0000256" key="1">
    <source>
        <dbReference type="ARBA" id="ARBA00023002"/>
    </source>
</evidence>
<sequence length="338" mass="36593">MTRVLLTGGSGFVAAHVLGLLLKGGHSVVTTVRSQSKADSIKRVFSSYGKDQLDFAIVEDIAKPDAFKDAVVSTPPFEAVIHTASPFHFNTQDIQKDLIDPAVMGTTEILRAIKNGAPSVKKVVITSSFAAVRDISKGDCPEYTYSEADFNPMTLEEALSHPAKGYTGSKAFAEKAAWNFVEKEKPNFSLVTIEPSLIFGPIVPGLHSLASLNTSNQLTQGITMGIAKERIPDFGGYFWVDVRNVAQAHIAAMELSAADGKRFILNAGLFNNKQIVEVIRKHFPEYHSVLPSESVEGGNYPAGGIFSIDNSRSVEVLGIKYKDLEEAVVDTVKSFKLA</sequence>
<evidence type="ECO:0000259" key="4">
    <source>
        <dbReference type="Pfam" id="PF01370"/>
    </source>
</evidence>
<dbReference type="Gene3D" id="3.40.50.720">
    <property type="entry name" value="NAD(P)-binding Rossmann-like Domain"/>
    <property type="match status" value="1"/>
</dbReference>
<organism evidence="5 6">
    <name type="scientific">Cudoniella acicularis</name>
    <dbReference type="NCBI Taxonomy" id="354080"/>
    <lineage>
        <taxon>Eukaryota</taxon>
        <taxon>Fungi</taxon>
        <taxon>Dikarya</taxon>
        <taxon>Ascomycota</taxon>
        <taxon>Pezizomycotina</taxon>
        <taxon>Leotiomycetes</taxon>
        <taxon>Helotiales</taxon>
        <taxon>Tricladiaceae</taxon>
        <taxon>Cudoniella</taxon>
    </lineage>
</organism>
<dbReference type="OrthoDB" id="2735536at2759"/>
<dbReference type="GO" id="GO:0016616">
    <property type="term" value="F:oxidoreductase activity, acting on the CH-OH group of donors, NAD or NADP as acceptor"/>
    <property type="evidence" value="ECO:0007669"/>
    <property type="project" value="TreeGrafter"/>
</dbReference>
<dbReference type="InterPro" id="IPR001509">
    <property type="entry name" value="Epimerase_deHydtase"/>
</dbReference>
<keyword evidence="6" id="KW-1185">Reference proteome</keyword>
<feature type="signal peptide" evidence="3">
    <location>
        <begin position="1"/>
        <end position="27"/>
    </location>
</feature>
<accession>A0A8H4R931</accession>
<dbReference type="CDD" id="cd05227">
    <property type="entry name" value="AR_SDR_e"/>
    <property type="match status" value="1"/>
</dbReference>
<protein>
    <recommendedName>
        <fullName evidence="4">NAD-dependent epimerase/dehydratase domain-containing protein</fullName>
    </recommendedName>
</protein>
<dbReference type="AlphaFoldDB" id="A0A8H4R931"/>
<dbReference type="SUPFAM" id="SSF51735">
    <property type="entry name" value="NAD(P)-binding Rossmann-fold domains"/>
    <property type="match status" value="1"/>
</dbReference>
<dbReference type="FunFam" id="3.40.50.720:FF:000191">
    <property type="entry name" value="Methylglyoxal reductase (NADPH-dependent)"/>
    <property type="match status" value="1"/>
</dbReference>
<dbReference type="InterPro" id="IPR036291">
    <property type="entry name" value="NAD(P)-bd_dom_sf"/>
</dbReference>
<dbReference type="InterPro" id="IPR050425">
    <property type="entry name" value="NAD(P)_dehydrat-like"/>
</dbReference>
<evidence type="ECO:0000256" key="2">
    <source>
        <dbReference type="ARBA" id="ARBA00023445"/>
    </source>
</evidence>
<feature type="chain" id="PRO_5034030438" description="NAD-dependent epimerase/dehydratase domain-containing protein" evidence="3">
    <location>
        <begin position="28"/>
        <end position="338"/>
    </location>
</feature>
<dbReference type="Pfam" id="PF01370">
    <property type="entry name" value="Epimerase"/>
    <property type="match status" value="1"/>
</dbReference>
<reference evidence="5 6" key="1">
    <citation type="submission" date="2020-03" db="EMBL/GenBank/DDBJ databases">
        <title>Draft Genome Sequence of Cudoniella acicularis.</title>
        <authorList>
            <person name="Buettner E."/>
            <person name="Kellner H."/>
        </authorList>
    </citation>
    <scope>NUCLEOTIDE SEQUENCE [LARGE SCALE GENOMIC DNA]</scope>
    <source>
        <strain evidence="5 6">DSM 108380</strain>
    </source>
</reference>
<dbReference type="PANTHER" id="PTHR10366:SF564">
    <property type="entry name" value="STEROL-4-ALPHA-CARBOXYLATE 3-DEHYDROGENASE, DECARBOXYLATING"/>
    <property type="match status" value="1"/>
</dbReference>
<keyword evidence="3" id="KW-0732">Signal</keyword>
<gene>
    <name evidence="5" type="ORF">G7Y89_g12449</name>
</gene>
<evidence type="ECO:0000256" key="3">
    <source>
        <dbReference type="SAM" id="SignalP"/>
    </source>
</evidence>
<comment type="similarity">
    <text evidence="2">Belongs to the NAD(P)-dependent epimerase/dehydratase family. Dihydroflavonol-4-reductase subfamily.</text>
</comment>
<comment type="caution">
    <text evidence="5">The sequence shown here is derived from an EMBL/GenBank/DDBJ whole genome shotgun (WGS) entry which is preliminary data.</text>
</comment>